<evidence type="ECO:0000259" key="2">
    <source>
        <dbReference type="Pfam" id="PF13193"/>
    </source>
</evidence>
<dbReference type="Proteomes" id="UP001156389">
    <property type="component" value="Unassembled WGS sequence"/>
</dbReference>
<dbReference type="InterPro" id="IPR042099">
    <property type="entry name" value="ANL_N_sf"/>
</dbReference>
<dbReference type="EMBL" id="JAJAGO010000023">
    <property type="protein sequence ID" value="MCT2594592.1"/>
    <property type="molecule type" value="Genomic_DNA"/>
</dbReference>
<dbReference type="InterPro" id="IPR020845">
    <property type="entry name" value="AMP-binding_CS"/>
</dbReference>
<dbReference type="Gene3D" id="3.30.300.30">
    <property type="match status" value="1"/>
</dbReference>
<comment type="caution">
    <text evidence="3">The sequence shown here is derived from an EMBL/GenBank/DDBJ whole genome shotgun (WGS) entry which is preliminary data.</text>
</comment>
<dbReference type="PANTHER" id="PTHR45527:SF1">
    <property type="entry name" value="FATTY ACID SYNTHASE"/>
    <property type="match status" value="1"/>
</dbReference>
<dbReference type="RefSeq" id="WP_260221937.1">
    <property type="nucleotide sequence ID" value="NZ_JAJAGO010000023.1"/>
</dbReference>
<protein>
    <submittedName>
        <fullName evidence="3">Amino acid adenylation domain-containing protein</fullName>
    </submittedName>
</protein>
<dbReference type="Gene3D" id="3.40.50.12780">
    <property type="entry name" value="N-terminal domain of ligase-like"/>
    <property type="match status" value="1"/>
</dbReference>
<dbReference type="SUPFAM" id="SSF56801">
    <property type="entry name" value="Acetyl-CoA synthetase-like"/>
    <property type="match status" value="1"/>
</dbReference>
<proteinExistence type="predicted"/>
<dbReference type="InterPro" id="IPR020459">
    <property type="entry name" value="AMP-binding"/>
</dbReference>
<dbReference type="PANTHER" id="PTHR45527">
    <property type="entry name" value="NONRIBOSOMAL PEPTIDE SYNTHETASE"/>
    <property type="match status" value="1"/>
</dbReference>
<reference evidence="3 4" key="1">
    <citation type="submission" date="2021-10" db="EMBL/GenBank/DDBJ databases">
        <title>Streptomyces gossypii sp. nov., isolated from soil collected from cotton field.</title>
        <authorList>
            <person name="Ge X."/>
            <person name="Chen X."/>
            <person name="Liu W."/>
        </authorList>
    </citation>
    <scope>NUCLEOTIDE SEQUENCE [LARGE SCALE GENOMIC DNA]</scope>
    <source>
        <strain evidence="3 4">N2-109</strain>
    </source>
</reference>
<dbReference type="PROSITE" id="PS00455">
    <property type="entry name" value="AMP_BINDING"/>
    <property type="match status" value="1"/>
</dbReference>
<evidence type="ECO:0000259" key="1">
    <source>
        <dbReference type="Pfam" id="PF00501"/>
    </source>
</evidence>
<sequence length="495" mass="52760">MNLHQCVIDVAAKDPHRLAVADPTGALTYGVLDERANALARHLRELGVGKGDRVVIWADKSPDVVMAMQAVLRLGAAYVPTDGASPAPRVADVVGDCGARALLSTPGLLPRISGRLPADVPALDLAEDLGTASAPINESADPDDLAYILYTSGSTGTPKGVSISHRNAWAFVDWVVTELAPTPSDRFANHAPLTFDLSVLDLYAAFAAGASVHLIPSELAYAPTQLVDFVHESQISIWYSVPSALSLMMRDGGLLERTPPHGLRAVLFAGEPFAIERVRQLAGWTSARLLNLYGPTETNVCTFHEVVPADLDRDRPLPIGGAVSGDQVWAQRPDGTAAGPGEEGELLVDGPTVMLGYWGQPPHHGPYATGDIVQVLPEGGFEYVDRRDHMVKVRGHRVELGEVEAVLAAHPDVAEAVVVVVGSGMDARLAAFVLPGKGRKPGVLALRRHTAERLPRYMLIEDLHFVADLPRTQNGKTDRAALAAAARHPDTADLL</sequence>
<dbReference type="InterPro" id="IPR045851">
    <property type="entry name" value="AMP-bd_C_sf"/>
</dbReference>
<evidence type="ECO:0000313" key="3">
    <source>
        <dbReference type="EMBL" id="MCT2594592.1"/>
    </source>
</evidence>
<dbReference type="NCBIfam" id="TIGR01733">
    <property type="entry name" value="AA-adenyl-dom"/>
    <property type="match status" value="1"/>
</dbReference>
<keyword evidence="4" id="KW-1185">Reference proteome</keyword>
<feature type="domain" description="AMP-dependent synthetase/ligase" evidence="1">
    <location>
        <begin position="10"/>
        <end position="358"/>
    </location>
</feature>
<dbReference type="InterPro" id="IPR025110">
    <property type="entry name" value="AMP-bd_C"/>
</dbReference>
<dbReference type="Pfam" id="PF13193">
    <property type="entry name" value="AMP-binding_C"/>
    <property type="match status" value="1"/>
</dbReference>
<dbReference type="InterPro" id="IPR010071">
    <property type="entry name" value="AA_adenyl_dom"/>
</dbReference>
<name>A0ABT2K345_9ACTN</name>
<organism evidence="3 4">
    <name type="scientific">Streptomyces gossypii</name>
    <dbReference type="NCBI Taxonomy" id="2883101"/>
    <lineage>
        <taxon>Bacteria</taxon>
        <taxon>Bacillati</taxon>
        <taxon>Actinomycetota</taxon>
        <taxon>Actinomycetes</taxon>
        <taxon>Kitasatosporales</taxon>
        <taxon>Streptomycetaceae</taxon>
        <taxon>Streptomyces</taxon>
    </lineage>
</organism>
<evidence type="ECO:0000313" key="4">
    <source>
        <dbReference type="Proteomes" id="UP001156389"/>
    </source>
</evidence>
<dbReference type="InterPro" id="IPR000873">
    <property type="entry name" value="AMP-dep_synth/lig_dom"/>
</dbReference>
<accession>A0ABT2K345</accession>
<feature type="domain" description="AMP-binding enzyme C-terminal" evidence="2">
    <location>
        <begin position="402"/>
        <end position="476"/>
    </location>
</feature>
<dbReference type="Pfam" id="PF00501">
    <property type="entry name" value="AMP-binding"/>
    <property type="match status" value="1"/>
</dbReference>
<dbReference type="PRINTS" id="PR00154">
    <property type="entry name" value="AMPBINDING"/>
</dbReference>
<gene>
    <name evidence="3" type="ORF">LHJ74_32580</name>
</gene>